<evidence type="ECO:0000313" key="2">
    <source>
        <dbReference type="EnsemblPlants" id="PGSC0003DMT400008149"/>
    </source>
</evidence>
<name>M0ZU57_SOLTU</name>
<reference evidence="3" key="1">
    <citation type="journal article" date="2011" name="Nature">
        <title>Genome sequence and analysis of the tuber crop potato.</title>
        <authorList>
            <consortium name="The Potato Genome Sequencing Consortium"/>
        </authorList>
    </citation>
    <scope>NUCLEOTIDE SEQUENCE [LARGE SCALE GENOMIC DNA]</scope>
    <source>
        <strain evidence="3">cv. DM1-3 516 R44</strain>
    </source>
</reference>
<protein>
    <submittedName>
        <fullName evidence="2">Uncharacterized protein</fullName>
    </submittedName>
</protein>
<sequence>MASKQGISMATNLLKTLTGASSIVRSNTRSLSGVASSEVITSHTEKWMQVRFSFSHLVLYFSIDVSCRSSTHRHRCCDALAYGSSKIEICISYSILLYAVFIARFSLLIIYSSSFKDMCVSSPVECFIRNFRIWRHKEDWIKISFWKHM</sequence>
<keyword evidence="1" id="KW-0812">Transmembrane</keyword>
<reference evidence="2" key="2">
    <citation type="submission" date="2015-06" db="UniProtKB">
        <authorList>
            <consortium name="EnsemblPlants"/>
        </authorList>
    </citation>
    <scope>IDENTIFICATION</scope>
    <source>
        <strain evidence="2">DM1-3 516 R44</strain>
    </source>
</reference>
<organism evidence="2 3">
    <name type="scientific">Solanum tuberosum</name>
    <name type="common">Potato</name>
    <dbReference type="NCBI Taxonomy" id="4113"/>
    <lineage>
        <taxon>Eukaryota</taxon>
        <taxon>Viridiplantae</taxon>
        <taxon>Streptophyta</taxon>
        <taxon>Embryophyta</taxon>
        <taxon>Tracheophyta</taxon>
        <taxon>Spermatophyta</taxon>
        <taxon>Magnoliopsida</taxon>
        <taxon>eudicotyledons</taxon>
        <taxon>Gunneridae</taxon>
        <taxon>Pentapetalae</taxon>
        <taxon>asterids</taxon>
        <taxon>lamiids</taxon>
        <taxon>Solanales</taxon>
        <taxon>Solanaceae</taxon>
        <taxon>Solanoideae</taxon>
        <taxon>Solaneae</taxon>
        <taxon>Solanum</taxon>
    </lineage>
</organism>
<accession>M0ZU57</accession>
<dbReference type="EnsemblPlants" id="PGSC0003DMT400008149">
    <property type="protein sequence ID" value="PGSC0003DMT400008149"/>
    <property type="gene ID" value="PGSC0003DMG400003144"/>
</dbReference>
<feature type="transmembrane region" description="Helical" evidence="1">
    <location>
        <begin position="90"/>
        <end position="111"/>
    </location>
</feature>
<keyword evidence="1" id="KW-1133">Transmembrane helix</keyword>
<evidence type="ECO:0000256" key="1">
    <source>
        <dbReference type="SAM" id="Phobius"/>
    </source>
</evidence>
<dbReference type="ExpressionAtlas" id="M0ZU57">
    <property type="expression patterns" value="baseline"/>
</dbReference>
<dbReference type="Proteomes" id="UP000011115">
    <property type="component" value="Unassembled WGS sequence"/>
</dbReference>
<dbReference type="AlphaFoldDB" id="M0ZU57"/>
<dbReference type="PaxDb" id="4113-PGSC0003DMT400008149"/>
<proteinExistence type="predicted"/>
<dbReference type="Gramene" id="PGSC0003DMT400008149">
    <property type="protein sequence ID" value="PGSC0003DMT400008149"/>
    <property type="gene ID" value="PGSC0003DMG400003144"/>
</dbReference>
<dbReference type="InParanoid" id="M0ZU57"/>
<dbReference type="HOGENOM" id="CLU_1752945_0_0_1"/>
<keyword evidence="3" id="KW-1185">Reference proteome</keyword>
<gene>
    <name evidence="2" type="primary">LOC102580391</name>
</gene>
<keyword evidence="1" id="KW-0472">Membrane</keyword>
<evidence type="ECO:0000313" key="3">
    <source>
        <dbReference type="Proteomes" id="UP000011115"/>
    </source>
</evidence>
<dbReference type="OrthoDB" id="307899at2759"/>
<dbReference type="STRING" id="4113.M0ZU57"/>